<gene>
    <name evidence="4" type="ORF">JCM19235_5216</name>
</gene>
<dbReference type="Gene3D" id="2.60.40.10">
    <property type="entry name" value="Immunoglobulins"/>
    <property type="match status" value="1"/>
</dbReference>
<reference evidence="4 5" key="1">
    <citation type="submission" date="2014-09" db="EMBL/GenBank/DDBJ databases">
        <title>Vibrio maritimus JCM 19235. (C45) whole genome shotgun sequence.</title>
        <authorList>
            <person name="Sawabe T."/>
            <person name="Meirelles P."/>
            <person name="Nakanishi M."/>
            <person name="Sayaka M."/>
            <person name="Hattori M."/>
            <person name="Ohkuma M."/>
        </authorList>
    </citation>
    <scope>NUCLEOTIDE SEQUENCE [LARGE SCALE GENOMIC DNA]</scope>
    <source>
        <strain evidence="5">JCM19235</strain>
    </source>
</reference>
<dbReference type="SUPFAM" id="SSF81296">
    <property type="entry name" value="E set domains"/>
    <property type="match status" value="1"/>
</dbReference>
<comment type="similarity">
    <text evidence="1">Belongs to the glycosyl hydrolase 13 family.</text>
</comment>
<evidence type="ECO:0000313" key="4">
    <source>
        <dbReference type="EMBL" id="GAL16667.1"/>
    </source>
</evidence>
<dbReference type="Proteomes" id="UP000029228">
    <property type="component" value="Unassembled WGS sequence"/>
</dbReference>
<comment type="caution">
    <text evidence="4">The sequence shown here is derived from an EMBL/GenBank/DDBJ whole genome shotgun (WGS) entry which is preliminary data.</text>
</comment>
<dbReference type="AlphaFoldDB" id="A0A090SAT1"/>
<evidence type="ECO:0000313" key="5">
    <source>
        <dbReference type="Proteomes" id="UP000029228"/>
    </source>
</evidence>
<dbReference type="InterPro" id="IPR014756">
    <property type="entry name" value="Ig_E-set"/>
</dbReference>
<dbReference type="InterPro" id="IPR044505">
    <property type="entry name" value="GlgX_Isoamylase_N_E_set"/>
</dbReference>
<sequence length="197" mass="22500">MTQHQSSPYPLGATLDEYGCNFAIHAPDCETIYLALYDDNNKQELFPLCEDYAGIKHIHLNGIHAGQRYGFVIETCEERQYIADPYAKALDKALHYVPPFTTEKSFELPACIVVDDAFDWQGVRSPRIPRDEMVLFETHVKGVSKLNLTFLPSSKVLTLVWLASLCFSSTKSKILTRYNYCLSLLACMSLIYCKWIR</sequence>
<dbReference type="EMBL" id="BBMR01000001">
    <property type="protein sequence ID" value="GAL16667.1"/>
    <property type="molecule type" value="Genomic_DNA"/>
</dbReference>
<feature type="domain" description="Glycoside hydrolase family 13 N-terminal" evidence="3">
    <location>
        <begin position="10"/>
        <end position="87"/>
    </location>
</feature>
<name>A0A090SAT1_9VIBR</name>
<organism evidence="4 5">
    <name type="scientific">Vibrio maritimus</name>
    <dbReference type="NCBI Taxonomy" id="990268"/>
    <lineage>
        <taxon>Bacteria</taxon>
        <taxon>Pseudomonadati</taxon>
        <taxon>Pseudomonadota</taxon>
        <taxon>Gammaproteobacteria</taxon>
        <taxon>Vibrionales</taxon>
        <taxon>Vibrionaceae</taxon>
        <taxon>Vibrio</taxon>
    </lineage>
</organism>
<dbReference type="STRING" id="990268.JCM19235_5216"/>
<protein>
    <submittedName>
        <fullName evidence="4">Glycogen debranching enzyme</fullName>
    </submittedName>
</protein>
<keyword evidence="2" id="KW-0378">Hydrolase</keyword>
<dbReference type="Pfam" id="PF02922">
    <property type="entry name" value="CBM_48"/>
    <property type="match status" value="1"/>
</dbReference>
<dbReference type="PANTHER" id="PTHR43002">
    <property type="entry name" value="GLYCOGEN DEBRANCHING ENZYME"/>
    <property type="match status" value="1"/>
</dbReference>
<dbReference type="InterPro" id="IPR004193">
    <property type="entry name" value="Glyco_hydro_13_N"/>
</dbReference>
<dbReference type="InterPro" id="IPR013783">
    <property type="entry name" value="Ig-like_fold"/>
</dbReference>
<keyword evidence="2" id="KW-0326">Glycosidase</keyword>
<evidence type="ECO:0000256" key="1">
    <source>
        <dbReference type="ARBA" id="ARBA00008061"/>
    </source>
</evidence>
<proteinExistence type="inferred from homology"/>
<keyword evidence="5" id="KW-1185">Reference proteome</keyword>
<dbReference type="CDD" id="cd02856">
    <property type="entry name" value="E_set_GDE_Isoamylase_N"/>
    <property type="match status" value="1"/>
</dbReference>
<evidence type="ECO:0000256" key="2">
    <source>
        <dbReference type="ARBA" id="ARBA00023295"/>
    </source>
</evidence>
<dbReference type="GO" id="GO:0004553">
    <property type="term" value="F:hydrolase activity, hydrolyzing O-glycosyl compounds"/>
    <property type="evidence" value="ECO:0007669"/>
    <property type="project" value="InterPro"/>
</dbReference>
<evidence type="ECO:0000259" key="3">
    <source>
        <dbReference type="Pfam" id="PF02922"/>
    </source>
</evidence>
<accession>A0A090SAT1</accession>
<dbReference type="GO" id="GO:0005975">
    <property type="term" value="P:carbohydrate metabolic process"/>
    <property type="evidence" value="ECO:0007669"/>
    <property type="project" value="InterPro"/>
</dbReference>